<accession>A0A7X6IA37</accession>
<gene>
    <name evidence="1" type="ORF">MNODULE_04255</name>
</gene>
<evidence type="ECO:0000313" key="2">
    <source>
        <dbReference type="Proteomes" id="UP000534783"/>
    </source>
</evidence>
<reference evidence="1 2" key="1">
    <citation type="journal article" date="2020" name="Nature">
        <title>Bacterial chemolithoautotrophy via manganese oxidation.</title>
        <authorList>
            <person name="Yu H."/>
            <person name="Leadbetter J.R."/>
        </authorList>
    </citation>
    <scope>NUCLEOTIDE SEQUENCE [LARGE SCALE GENOMIC DNA]</scope>
    <source>
        <strain evidence="1 2">Mn-1</strain>
    </source>
</reference>
<proteinExistence type="predicted"/>
<comment type="caution">
    <text evidence="1">The sequence shown here is derived from an EMBL/GenBank/DDBJ whole genome shotgun (WGS) entry which is preliminary data.</text>
</comment>
<dbReference type="AlphaFoldDB" id="A0A7X6IA37"/>
<sequence length="180" mass="20618">MKRTTHIRSETESLDDIASALEGRVFHVTKLLYLDTILADAEIRPNPDGHLSTTFGHVPNAFFRKRNCVSVFDYRAAPTDQIRDFRNRCSPFQPARPPSEGIAILLLKPYIHASLIDWTQWKEEKMWRDMVVPYVEAGYPGPIPIDAIEEVICLKLNEDPNSFTARIRNIKKQTGPDLQI</sequence>
<name>A0A7X6IA37_9BACT</name>
<dbReference type="Proteomes" id="UP000534783">
    <property type="component" value="Unassembled WGS sequence"/>
</dbReference>
<dbReference type="EMBL" id="VTOW01000001">
    <property type="protein sequence ID" value="NKE69954.1"/>
    <property type="molecule type" value="Genomic_DNA"/>
</dbReference>
<dbReference type="RefSeq" id="WP_168058231.1">
    <property type="nucleotide sequence ID" value="NZ_VTOW01000001.1"/>
</dbReference>
<organism evidence="1 2">
    <name type="scientific">Candidatus Manganitrophus noduliformans</name>
    <dbReference type="NCBI Taxonomy" id="2606439"/>
    <lineage>
        <taxon>Bacteria</taxon>
        <taxon>Pseudomonadati</taxon>
        <taxon>Nitrospirota</taxon>
        <taxon>Nitrospiria</taxon>
        <taxon>Candidatus Troglogloeales</taxon>
        <taxon>Candidatus Manganitrophaceae</taxon>
        <taxon>Candidatus Manganitrophus</taxon>
    </lineage>
</organism>
<protein>
    <submittedName>
        <fullName evidence="1">Uncharacterized protein</fullName>
    </submittedName>
</protein>
<keyword evidence="2" id="KW-1185">Reference proteome</keyword>
<evidence type="ECO:0000313" key="1">
    <source>
        <dbReference type="EMBL" id="NKE69954.1"/>
    </source>
</evidence>